<dbReference type="Pfam" id="PF01320">
    <property type="entry name" value="Colicin_Pyocin"/>
    <property type="match status" value="1"/>
</dbReference>
<protein>
    <submittedName>
        <fullName evidence="4">Bacteriocin immunity protein</fullName>
    </submittedName>
</protein>
<evidence type="ECO:0000256" key="2">
    <source>
        <dbReference type="ARBA" id="ARBA00023025"/>
    </source>
</evidence>
<sequence length="91" mass="10395">MTLKSKLEEYTEDEFLSLITELYENREGRSGAELERFRDNIVFNFRRITEHPDGADVLTRPPAGSDKSPQGVVNRIKEWRAANGKPGFKPA</sequence>
<dbReference type="PRINTS" id="PR01299">
    <property type="entry name" value="PYOCIN"/>
</dbReference>
<keyword evidence="2" id="KW-0079">Bacteriocin immunity</keyword>
<gene>
    <name evidence="4" type="ORF">PPTS312_02650</name>
</gene>
<dbReference type="CDD" id="cd16363">
    <property type="entry name" value="Col_Im_like"/>
    <property type="match status" value="1"/>
</dbReference>
<dbReference type="Proteomes" id="UP000464661">
    <property type="component" value="Chromosome"/>
</dbReference>
<evidence type="ECO:0000313" key="5">
    <source>
        <dbReference type="Proteomes" id="UP000464661"/>
    </source>
</evidence>
<dbReference type="GO" id="GO:0015643">
    <property type="term" value="F:toxic substance binding"/>
    <property type="evidence" value="ECO:0007669"/>
    <property type="project" value="InterPro"/>
</dbReference>
<comment type="similarity">
    <text evidence="1">Belongs to the colicins ColE2/ColE8/ColE9 and pyocins S1/S2 family.</text>
</comment>
<dbReference type="EMBL" id="AP022324">
    <property type="protein sequence ID" value="BBU42350.1"/>
    <property type="molecule type" value="Genomic_DNA"/>
</dbReference>
<dbReference type="AlphaFoldDB" id="A0A7U6LXY1"/>
<dbReference type="InterPro" id="IPR000290">
    <property type="entry name" value="Colicin_pyocin"/>
</dbReference>
<proteinExistence type="inferred from homology"/>
<reference evidence="4 5" key="1">
    <citation type="submission" date="2020-01" db="EMBL/GenBank/DDBJ databases">
        <title>Complete Genome Sequence of Pseudomonas putida Strain TS312, Harboring the HdtS type N-acyl-homoserine Lactone Synthase, Isolated from a Paper Mill.</title>
        <authorList>
            <person name="Hosoe A."/>
            <person name="Suenaga T."/>
            <person name="Sugi T."/>
            <person name="Izumi T."/>
            <person name="Nagai N."/>
            <person name="Terada A."/>
        </authorList>
    </citation>
    <scope>NUCLEOTIDE SEQUENCE [LARGE SCALE GENOMIC DNA]</scope>
    <source>
        <strain evidence="4 5">TS312</strain>
    </source>
</reference>
<accession>A0A7U6LXY1</accession>
<dbReference type="GO" id="GO:0030153">
    <property type="term" value="P:bacteriocin immunity"/>
    <property type="evidence" value="ECO:0007669"/>
    <property type="project" value="UniProtKB-KW"/>
</dbReference>
<dbReference type="Gene3D" id="1.10.1200.20">
    <property type="entry name" value="Colicin E immunity protein"/>
    <property type="match status" value="1"/>
</dbReference>
<evidence type="ECO:0000313" key="4">
    <source>
        <dbReference type="EMBL" id="BBU42350.1"/>
    </source>
</evidence>
<organism evidence="4 5">
    <name type="scientific">Pseudomonas putida</name>
    <name type="common">Arthrobacter siderocapsulatus</name>
    <dbReference type="NCBI Taxonomy" id="303"/>
    <lineage>
        <taxon>Bacteria</taxon>
        <taxon>Pseudomonadati</taxon>
        <taxon>Pseudomonadota</taxon>
        <taxon>Gammaproteobacteria</taxon>
        <taxon>Pseudomonadales</taxon>
        <taxon>Pseudomonadaceae</taxon>
        <taxon>Pseudomonas</taxon>
    </lineage>
</organism>
<dbReference type="SUPFAM" id="SSF47345">
    <property type="entry name" value="Colicin E immunity proteins"/>
    <property type="match status" value="1"/>
</dbReference>
<name>A0A7U6LXY1_PSEPU</name>
<dbReference type="RefSeq" id="WP_025752190.1">
    <property type="nucleotide sequence ID" value="NZ_AP022324.1"/>
</dbReference>
<feature type="region of interest" description="Disordered" evidence="3">
    <location>
        <begin position="53"/>
        <end position="72"/>
    </location>
</feature>
<evidence type="ECO:0000256" key="1">
    <source>
        <dbReference type="ARBA" id="ARBA00009346"/>
    </source>
</evidence>
<evidence type="ECO:0000256" key="3">
    <source>
        <dbReference type="SAM" id="MobiDB-lite"/>
    </source>
</evidence>
<dbReference type="InterPro" id="IPR035900">
    <property type="entry name" value="Colicin_E_sf"/>
</dbReference>